<feature type="compositionally biased region" description="Basic and acidic residues" evidence="1">
    <location>
        <begin position="1"/>
        <end position="20"/>
    </location>
</feature>
<dbReference type="EMBL" id="CM001440">
    <property type="protein sequence ID" value="EHR63377.1"/>
    <property type="molecule type" value="Genomic_DNA"/>
</dbReference>
<feature type="transmembrane region" description="Helical" evidence="2">
    <location>
        <begin position="47"/>
        <end position="68"/>
    </location>
</feature>
<feature type="region of interest" description="Disordered" evidence="1">
    <location>
        <begin position="1"/>
        <end position="24"/>
    </location>
</feature>
<feature type="region of interest" description="Disordered" evidence="1">
    <location>
        <begin position="175"/>
        <end position="294"/>
    </location>
</feature>
<feature type="transmembrane region" description="Helical" evidence="2">
    <location>
        <begin position="21"/>
        <end position="41"/>
    </location>
</feature>
<dbReference type="STRING" id="882082.SaccyDRAFT_4569"/>
<reference evidence="3 4" key="1">
    <citation type="submission" date="2011-11" db="EMBL/GenBank/DDBJ databases">
        <title>The Noncontiguous Finished sequence of Saccharomonospora cyanea NA-134.</title>
        <authorList>
            <consortium name="US DOE Joint Genome Institute"/>
            <person name="Lucas S."/>
            <person name="Han J."/>
            <person name="Lapidus A."/>
            <person name="Cheng J.-F."/>
            <person name="Goodwin L."/>
            <person name="Pitluck S."/>
            <person name="Peters L."/>
            <person name="Ovchinnikova G."/>
            <person name="Lu M."/>
            <person name="Detter J.C."/>
            <person name="Han C."/>
            <person name="Tapia R."/>
            <person name="Land M."/>
            <person name="Hauser L."/>
            <person name="Kyrpides N."/>
            <person name="Ivanova N."/>
            <person name="Pagani I."/>
            <person name="Brambilla E.-M."/>
            <person name="Klenk H.-P."/>
            <person name="Woyke T."/>
        </authorList>
    </citation>
    <scope>NUCLEOTIDE SEQUENCE [LARGE SCALE GENOMIC DNA]</scope>
    <source>
        <strain evidence="3 4">NA-134</strain>
    </source>
</reference>
<keyword evidence="4" id="KW-1185">Reference proteome</keyword>
<feature type="region of interest" description="Disordered" evidence="1">
    <location>
        <begin position="79"/>
        <end position="104"/>
    </location>
</feature>
<dbReference type="RefSeq" id="WP_005459632.1">
    <property type="nucleotide sequence ID" value="NZ_CM001440.1"/>
</dbReference>
<name>H5XR96_9PSEU</name>
<evidence type="ECO:0000256" key="2">
    <source>
        <dbReference type="SAM" id="Phobius"/>
    </source>
</evidence>
<keyword evidence="2" id="KW-1133">Transmembrane helix</keyword>
<evidence type="ECO:0000313" key="3">
    <source>
        <dbReference type="EMBL" id="EHR63377.1"/>
    </source>
</evidence>
<feature type="compositionally biased region" description="Basic and acidic residues" evidence="1">
    <location>
        <begin position="200"/>
        <end position="217"/>
    </location>
</feature>
<dbReference type="OrthoDB" id="5195213at2"/>
<organism evidence="3 4">
    <name type="scientific">Saccharomonospora cyanea NA-134</name>
    <dbReference type="NCBI Taxonomy" id="882082"/>
    <lineage>
        <taxon>Bacteria</taxon>
        <taxon>Bacillati</taxon>
        <taxon>Actinomycetota</taxon>
        <taxon>Actinomycetes</taxon>
        <taxon>Pseudonocardiales</taxon>
        <taxon>Pseudonocardiaceae</taxon>
        <taxon>Saccharomonospora</taxon>
    </lineage>
</organism>
<gene>
    <name evidence="3" type="ORF">SaccyDRAFT_4569</name>
</gene>
<protein>
    <submittedName>
        <fullName evidence="3">Uncharacterized protein</fullName>
    </submittedName>
</protein>
<keyword evidence="2" id="KW-0812">Transmembrane</keyword>
<sequence>MSDDRARVGDETRESQKSEKSGLSPAQVVAAALSAVVAAFLCSTLGVYGTVIGAGLLSVVTTVGSELFTRSLERTRKAARAARAVSGRRGRRDRHGGQPDPDRTVYLPAPTREQLDEYAAAMERTRVLASSGAAENSRARRQWWRRRGPVLAATSALAFVIGMLVVTGYEGVTGKALSGDGATTFSSIVRGDSGPGGENRSPRDGDVDDERQQRDEATSSTPTSEPDAEPGAGQDGEEPESETAPTGEPEEWTETPEPTRPSESTSVSEQPSEPARPTHSEEPAEEQAPSYSRE</sequence>
<dbReference type="eggNOG" id="ENOG5032Y91">
    <property type="taxonomic scope" value="Bacteria"/>
</dbReference>
<dbReference type="HOGENOM" id="CLU_080915_0_0_11"/>
<proteinExistence type="predicted"/>
<evidence type="ECO:0000313" key="4">
    <source>
        <dbReference type="Proteomes" id="UP000002791"/>
    </source>
</evidence>
<accession>H5XR96</accession>
<feature type="transmembrane region" description="Helical" evidence="2">
    <location>
        <begin position="150"/>
        <end position="169"/>
    </location>
</feature>
<keyword evidence="2" id="KW-0472">Membrane</keyword>
<dbReference type="AlphaFoldDB" id="H5XR96"/>
<dbReference type="Proteomes" id="UP000002791">
    <property type="component" value="Chromosome"/>
</dbReference>
<evidence type="ECO:0000256" key="1">
    <source>
        <dbReference type="SAM" id="MobiDB-lite"/>
    </source>
</evidence>